<evidence type="ECO:0000313" key="2">
    <source>
        <dbReference type="EMBL" id="TGX46194.1"/>
    </source>
</evidence>
<feature type="transmembrane region" description="Helical" evidence="1">
    <location>
        <begin position="50"/>
        <end position="69"/>
    </location>
</feature>
<dbReference type="OrthoDB" id="328338at2"/>
<keyword evidence="1" id="KW-0472">Membrane</keyword>
<evidence type="ECO:0000313" key="3">
    <source>
        <dbReference type="Proteomes" id="UP000309848"/>
    </source>
</evidence>
<keyword evidence="1" id="KW-0812">Transmembrane</keyword>
<comment type="caution">
    <text evidence="2">The sequence shown here is derived from an EMBL/GenBank/DDBJ whole genome shotgun (WGS) entry which is preliminary data.</text>
</comment>
<keyword evidence="3" id="KW-1185">Reference proteome</keyword>
<accession>A0A4S1WS28</accession>
<name>A0A4S1WS28_9SPHN</name>
<protein>
    <submittedName>
        <fullName evidence="2">Uncharacterized protein</fullName>
    </submittedName>
</protein>
<dbReference type="RefSeq" id="WP_135982779.1">
    <property type="nucleotide sequence ID" value="NZ_JAASQM010000001.1"/>
</dbReference>
<feature type="transmembrane region" description="Helical" evidence="1">
    <location>
        <begin position="121"/>
        <end position="148"/>
    </location>
</feature>
<proteinExistence type="predicted"/>
<dbReference type="Proteomes" id="UP000309848">
    <property type="component" value="Unassembled WGS sequence"/>
</dbReference>
<sequence>MAGSDDLRAEYLLLQTLYEDYDKRALSLKAIAGPLLGAGVAAGLKEASAAILIATIAVALSLWLLEAIWKSFQYCLVGRIERLEAWFRDEKGATEIAPFQIYAAWSEAWPHRRRVGNVAGVFVQPFVALPYAVLVAVAGVGLVVGLVVG</sequence>
<gene>
    <name evidence="2" type="ORF">E5A74_03265</name>
</gene>
<organism evidence="2 3">
    <name type="scientific">Sphingomonas naasensis</name>
    <dbReference type="NCBI Taxonomy" id="1344951"/>
    <lineage>
        <taxon>Bacteria</taxon>
        <taxon>Pseudomonadati</taxon>
        <taxon>Pseudomonadota</taxon>
        <taxon>Alphaproteobacteria</taxon>
        <taxon>Sphingomonadales</taxon>
        <taxon>Sphingomonadaceae</taxon>
        <taxon>Sphingomonas</taxon>
    </lineage>
</organism>
<reference evidence="2 3" key="1">
    <citation type="submission" date="2019-04" db="EMBL/GenBank/DDBJ databases">
        <title>Sphingomonas psychrotolerans sp. nov., isolated from soil in the Tianshan Mountains, Xinjiang, China.</title>
        <authorList>
            <person name="Luo Y."/>
            <person name="Sheng H."/>
        </authorList>
    </citation>
    <scope>NUCLEOTIDE SEQUENCE [LARGE SCALE GENOMIC DNA]</scope>
    <source>
        <strain evidence="2 3">KIS18-15</strain>
    </source>
</reference>
<dbReference type="AlphaFoldDB" id="A0A4S1WS28"/>
<evidence type="ECO:0000256" key="1">
    <source>
        <dbReference type="SAM" id="Phobius"/>
    </source>
</evidence>
<keyword evidence="1" id="KW-1133">Transmembrane helix</keyword>
<dbReference type="EMBL" id="SRXU01000001">
    <property type="protein sequence ID" value="TGX46194.1"/>
    <property type="molecule type" value="Genomic_DNA"/>
</dbReference>